<proteinExistence type="predicted"/>
<keyword evidence="5" id="KW-0808">Transferase</keyword>
<evidence type="ECO:0000313" key="13">
    <source>
        <dbReference type="EMBL" id="TLQ06135.1"/>
    </source>
</evidence>
<dbReference type="Pfam" id="PF02518">
    <property type="entry name" value="HATPase_c"/>
    <property type="match status" value="1"/>
</dbReference>
<evidence type="ECO:0000256" key="2">
    <source>
        <dbReference type="ARBA" id="ARBA00004651"/>
    </source>
</evidence>
<dbReference type="GO" id="GO:0005886">
    <property type="term" value="C:plasma membrane"/>
    <property type="evidence" value="ECO:0007669"/>
    <property type="project" value="UniProtKB-SubCell"/>
</dbReference>
<dbReference type="PANTHER" id="PTHR45453:SF2">
    <property type="entry name" value="HISTIDINE KINASE"/>
    <property type="match status" value="1"/>
</dbReference>
<feature type="transmembrane region" description="Helical" evidence="11">
    <location>
        <begin position="14"/>
        <end position="34"/>
    </location>
</feature>
<dbReference type="PRINTS" id="PR00344">
    <property type="entry name" value="BCTRLSENSOR"/>
</dbReference>
<dbReference type="InterPro" id="IPR004358">
    <property type="entry name" value="Sig_transdc_His_kin-like_C"/>
</dbReference>
<keyword evidence="8 11" id="KW-1133">Transmembrane helix</keyword>
<evidence type="ECO:0000313" key="14">
    <source>
        <dbReference type="Proteomes" id="UP000307201"/>
    </source>
</evidence>
<keyword evidence="10 11" id="KW-0472">Membrane</keyword>
<dbReference type="OrthoDB" id="9780487at2"/>
<dbReference type="InterPro" id="IPR003594">
    <property type="entry name" value="HATPase_dom"/>
</dbReference>
<dbReference type="GO" id="GO:0004721">
    <property type="term" value="F:phosphoprotein phosphatase activity"/>
    <property type="evidence" value="ECO:0007669"/>
    <property type="project" value="TreeGrafter"/>
</dbReference>
<protein>
    <recommendedName>
        <fullName evidence="3">histidine kinase</fullName>
        <ecNumber evidence="3">2.7.13.3</ecNumber>
    </recommendedName>
</protein>
<comment type="caution">
    <text evidence="13">The sequence shown here is derived from an EMBL/GenBank/DDBJ whole genome shotgun (WGS) entry which is preliminary data.</text>
</comment>
<accession>A0A5R9C0F0</accession>
<keyword evidence="9" id="KW-0902">Two-component regulatory system</keyword>
<evidence type="ECO:0000256" key="1">
    <source>
        <dbReference type="ARBA" id="ARBA00000085"/>
    </source>
</evidence>
<evidence type="ECO:0000256" key="10">
    <source>
        <dbReference type="ARBA" id="ARBA00023136"/>
    </source>
</evidence>
<sequence>MNIFWKYLYDHRKIILFWGILAILNIFIGFLYHFPLERSLLWIVLSGFIGVLVSLYDFISYRKKYIAIKSLKKLLRNIEIKQLPQPRNALEKEYEELIKIMSTTLSQTETDARKNEQNIIEYYTMWVHQIKIPISALHLIFQDEESESVEEMKAQLFKIEQYVESVLQYLRLESTSTDYSFQKIDLDDIIKESVKKYAPFFIRKRLPLHYEKINYEVLSDSKWLSFVLEQILSNAIKYTEKGSISIYLENKDILVIEDTGIGINPEDIPRIGEKNFTGFVGRKNKSATGIGLYLSKKVLTKLGHTLKIESEPNEGTKVSIKFNMKK</sequence>
<dbReference type="InterPro" id="IPR036890">
    <property type="entry name" value="HATPase_C_sf"/>
</dbReference>
<dbReference type="SMART" id="SM00387">
    <property type="entry name" value="HATPase_c"/>
    <property type="match status" value="1"/>
</dbReference>
<keyword evidence="4" id="KW-1003">Cell membrane</keyword>
<keyword evidence="7 13" id="KW-0418">Kinase</keyword>
<feature type="transmembrane region" description="Helical" evidence="11">
    <location>
        <begin position="40"/>
        <end position="59"/>
    </location>
</feature>
<dbReference type="EMBL" id="VBTE01000038">
    <property type="protein sequence ID" value="TLQ06135.1"/>
    <property type="molecule type" value="Genomic_DNA"/>
</dbReference>
<dbReference type="AlphaFoldDB" id="A0A5R9C0F0"/>
<evidence type="ECO:0000256" key="4">
    <source>
        <dbReference type="ARBA" id="ARBA00022475"/>
    </source>
</evidence>
<gene>
    <name evidence="13" type="ORF">FEZ48_10890</name>
</gene>
<evidence type="ECO:0000256" key="8">
    <source>
        <dbReference type="ARBA" id="ARBA00022989"/>
    </source>
</evidence>
<organism evidence="13 14">
    <name type="scientific">Marinilactibacillus psychrotolerans</name>
    <dbReference type="NCBI Taxonomy" id="191770"/>
    <lineage>
        <taxon>Bacteria</taxon>
        <taxon>Bacillati</taxon>
        <taxon>Bacillota</taxon>
        <taxon>Bacilli</taxon>
        <taxon>Lactobacillales</taxon>
        <taxon>Carnobacteriaceae</taxon>
        <taxon>Marinilactibacillus</taxon>
    </lineage>
</organism>
<dbReference type="EC" id="2.7.13.3" evidence="3"/>
<dbReference type="InterPro" id="IPR050351">
    <property type="entry name" value="BphY/WalK/GraS-like"/>
</dbReference>
<evidence type="ECO:0000256" key="5">
    <source>
        <dbReference type="ARBA" id="ARBA00022679"/>
    </source>
</evidence>
<name>A0A5R9C0F0_9LACT</name>
<evidence type="ECO:0000256" key="6">
    <source>
        <dbReference type="ARBA" id="ARBA00022692"/>
    </source>
</evidence>
<comment type="catalytic activity">
    <reaction evidence="1">
        <text>ATP + protein L-histidine = ADP + protein N-phospho-L-histidine.</text>
        <dbReference type="EC" id="2.7.13.3"/>
    </reaction>
</comment>
<keyword evidence="6 11" id="KW-0812">Transmembrane</keyword>
<dbReference type="Proteomes" id="UP000307201">
    <property type="component" value="Unassembled WGS sequence"/>
</dbReference>
<dbReference type="GO" id="GO:0016036">
    <property type="term" value="P:cellular response to phosphate starvation"/>
    <property type="evidence" value="ECO:0007669"/>
    <property type="project" value="TreeGrafter"/>
</dbReference>
<reference evidence="13 14" key="1">
    <citation type="submission" date="2019-05" db="EMBL/GenBank/DDBJ databases">
        <title>The metagenome of a microbial culture collection derived from dairy environment covers the genomic content of the human microbiome.</title>
        <authorList>
            <person name="Roder T."/>
            <person name="Wuthrich D."/>
            <person name="Sattari Z."/>
            <person name="Von Ah U."/>
            <person name="Bar C."/>
            <person name="Ronchi F."/>
            <person name="Macpherson A.J."/>
            <person name="Ganal-Vonarburg S.C."/>
            <person name="Bruggmann R."/>
            <person name="Vergeres G."/>
        </authorList>
    </citation>
    <scope>NUCLEOTIDE SEQUENCE [LARGE SCALE GENOMIC DNA]</scope>
    <source>
        <strain evidence="13 14">FAM 24235</strain>
    </source>
</reference>
<evidence type="ECO:0000256" key="9">
    <source>
        <dbReference type="ARBA" id="ARBA00023012"/>
    </source>
</evidence>
<dbReference type="PANTHER" id="PTHR45453">
    <property type="entry name" value="PHOSPHATE REGULON SENSOR PROTEIN PHOR"/>
    <property type="match status" value="1"/>
</dbReference>
<feature type="domain" description="Histidine kinase" evidence="12">
    <location>
        <begin position="125"/>
        <end position="326"/>
    </location>
</feature>
<comment type="subcellular location">
    <subcellularLocation>
        <location evidence="2">Cell membrane</location>
        <topology evidence="2">Multi-pass membrane protein</topology>
    </subcellularLocation>
</comment>
<evidence type="ECO:0000256" key="3">
    <source>
        <dbReference type="ARBA" id="ARBA00012438"/>
    </source>
</evidence>
<evidence type="ECO:0000256" key="11">
    <source>
        <dbReference type="SAM" id="Phobius"/>
    </source>
</evidence>
<dbReference type="Gene3D" id="3.30.565.10">
    <property type="entry name" value="Histidine kinase-like ATPase, C-terminal domain"/>
    <property type="match status" value="1"/>
</dbReference>
<dbReference type="GO" id="GO:0000155">
    <property type="term" value="F:phosphorelay sensor kinase activity"/>
    <property type="evidence" value="ECO:0007669"/>
    <property type="project" value="TreeGrafter"/>
</dbReference>
<evidence type="ECO:0000259" key="12">
    <source>
        <dbReference type="PROSITE" id="PS50109"/>
    </source>
</evidence>
<dbReference type="InterPro" id="IPR005467">
    <property type="entry name" value="His_kinase_dom"/>
</dbReference>
<dbReference type="PROSITE" id="PS50109">
    <property type="entry name" value="HIS_KIN"/>
    <property type="match status" value="1"/>
</dbReference>
<dbReference type="RefSeq" id="WP_138472667.1">
    <property type="nucleotide sequence ID" value="NZ_VBTE01000038.1"/>
</dbReference>
<evidence type="ECO:0000256" key="7">
    <source>
        <dbReference type="ARBA" id="ARBA00022777"/>
    </source>
</evidence>
<dbReference type="SUPFAM" id="SSF55874">
    <property type="entry name" value="ATPase domain of HSP90 chaperone/DNA topoisomerase II/histidine kinase"/>
    <property type="match status" value="1"/>
</dbReference>